<proteinExistence type="inferred from homology"/>
<feature type="compositionally biased region" description="Basic and acidic residues" evidence="4">
    <location>
        <begin position="801"/>
        <end position="822"/>
    </location>
</feature>
<feature type="region of interest" description="Disordered" evidence="4">
    <location>
        <begin position="791"/>
        <end position="848"/>
    </location>
</feature>
<evidence type="ECO:0000256" key="1">
    <source>
        <dbReference type="ARBA" id="ARBA00008675"/>
    </source>
</evidence>
<evidence type="ECO:0000313" key="6">
    <source>
        <dbReference type="EMBL" id="KAG2572051.1"/>
    </source>
</evidence>
<name>A0A8T0QB09_PANVG</name>
<comment type="caution">
    <text evidence="6">The sequence shown here is derived from an EMBL/GenBank/DDBJ whole genome shotgun (WGS) entry which is preliminary data.</text>
</comment>
<protein>
    <recommendedName>
        <fullName evidence="5">Clp R domain-containing protein</fullName>
    </recommendedName>
</protein>
<dbReference type="InterPro" id="IPR058680">
    <property type="entry name" value="NBD_SMAX1-like"/>
</dbReference>
<feature type="compositionally biased region" description="Low complexity" evidence="4">
    <location>
        <begin position="187"/>
        <end position="209"/>
    </location>
</feature>
<feature type="region of interest" description="Disordered" evidence="4">
    <location>
        <begin position="530"/>
        <end position="588"/>
    </location>
</feature>
<comment type="similarity">
    <text evidence="1">Belongs to the ClpA/ClpB family.</text>
</comment>
<evidence type="ECO:0000256" key="4">
    <source>
        <dbReference type="SAM" id="MobiDB-lite"/>
    </source>
</evidence>
<keyword evidence="2 3" id="KW-0677">Repeat</keyword>
<dbReference type="SUPFAM" id="SSF81923">
    <property type="entry name" value="Double Clp-N motif"/>
    <property type="match status" value="1"/>
</dbReference>
<sequence length="869" mass="92037">MRAGGCTVQQSLTAEAAAVGKQAVSLARRRGNAQVTPLHVASAMLAAPAGLLRAACLRSHSHPLQCKALELCFNVALNRLPASAAVASSPLLGGHGHGGHHHYYPPSLSNALVAAFKRAQAHQRRGSVESQQQPVLAVKIELEQLVVSILDDPSVSRVMREAGFSSTQVKANVEQAVCSSTTTTTAAAAAPSSQNPNPSSSAAASTSPAHEAKAAKLPLHHQARDEDVAAILDCLASRSKRKVVVVAESAAAAEAAAGAAVSRIRRGDARHDALRGAQVVSLRVSSFRGVPREEAERRLGELRCVVVKGRRQQQQVLLIVEDLKWAAEFWAGHVQSGRRGYYCPVEHVVTELRALVACVGGGEHLPGGGLGWLLGFGTYQVYTRCRAGQPSLETLWGLQTLTVPAGSLALSLTCCAFDDSALGTVNQSMKAGSDTDGNGPASCWPLLGGSQLISRCCAGDCSAAGIDTKAPLPRPFVSPSSTLPSWLQHRRDQQEATHLTDLGKTWGSICSKPSQLMTLHFSAPVSPASSVSSYEHGGGDQQQPPRYSWLLAGGGLDATPHPWKPKREAASGGKAGRSHDSGASTGSVEVECRRARFKELSAENLKLLCAALEKEVPWQKDVVAEVASAVLQCRSGIAKRRGRSSRSPDAAKEETWMLFLGGDAEGKERVARELASLVFGSRNSVVSIRPGGASSSPSASGSSEDHRSKRPRTPPPAGEPAGYLERLYEAISENPHRVVFMEDVEQAGRDCQLGIKEAIERGVVRNHAGDEVGVGDAIIILSCESLDDARSRACSPPSKKVKVELEEAKEGRTGDHEHKEDGASSSSPSCIDLNVNADQSDQAGEHGSGDLYLLTAVDRTLFFRRQEKQ</sequence>
<feature type="domain" description="Clp R" evidence="5">
    <location>
        <begin position="8"/>
        <end position="180"/>
    </location>
</feature>
<dbReference type="InterPro" id="IPR004176">
    <property type="entry name" value="Clp_R_N"/>
</dbReference>
<evidence type="ECO:0000256" key="3">
    <source>
        <dbReference type="PROSITE-ProRule" id="PRU01251"/>
    </source>
</evidence>
<gene>
    <name evidence="6" type="ORF">PVAP13_7KG271855</name>
</gene>
<evidence type="ECO:0000313" key="7">
    <source>
        <dbReference type="Proteomes" id="UP000823388"/>
    </source>
</evidence>
<organism evidence="6 7">
    <name type="scientific">Panicum virgatum</name>
    <name type="common">Blackwell switchgrass</name>
    <dbReference type="NCBI Taxonomy" id="38727"/>
    <lineage>
        <taxon>Eukaryota</taxon>
        <taxon>Viridiplantae</taxon>
        <taxon>Streptophyta</taxon>
        <taxon>Embryophyta</taxon>
        <taxon>Tracheophyta</taxon>
        <taxon>Spermatophyta</taxon>
        <taxon>Magnoliopsida</taxon>
        <taxon>Liliopsida</taxon>
        <taxon>Poales</taxon>
        <taxon>Poaceae</taxon>
        <taxon>PACMAD clade</taxon>
        <taxon>Panicoideae</taxon>
        <taxon>Panicodae</taxon>
        <taxon>Paniceae</taxon>
        <taxon>Panicinae</taxon>
        <taxon>Panicum</taxon>
        <taxon>Panicum sect. Hiantes</taxon>
    </lineage>
</organism>
<dbReference type="InterPro" id="IPR051650">
    <property type="entry name" value="SL_signaling_regulator"/>
</dbReference>
<dbReference type="PANTHER" id="PTHR43572:SF31">
    <property type="entry name" value="PROTEIN SMAX1-LIKE 3"/>
    <property type="match status" value="1"/>
</dbReference>
<dbReference type="Gene3D" id="3.40.50.300">
    <property type="entry name" value="P-loop containing nucleotide triphosphate hydrolases"/>
    <property type="match status" value="1"/>
</dbReference>
<dbReference type="AlphaFoldDB" id="A0A8T0QB09"/>
<evidence type="ECO:0000259" key="5">
    <source>
        <dbReference type="PROSITE" id="PS51903"/>
    </source>
</evidence>
<dbReference type="SUPFAM" id="SSF52540">
    <property type="entry name" value="P-loop containing nucleoside triphosphate hydrolases"/>
    <property type="match status" value="1"/>
</dbReference>
<dbReference type="PROSITE" id="PS51903">
    <property type="entry name" value="CLP_R"/>
    <property type="match status" value="1"/>
</dbReference>
<evidence type="ECO:0000256" key="2">
    <source>
        <dbReference type="ARBA" id="ARBA00022737"/>
    </source>
</evidence>
<dbReference type="Proteomes" id="UP000823388">
    <property type="component" value="Chromosome 7K"/>
</dbReference>
<keyword evidence="7" id="KW-1185">Reference proteome</keyword>
<dbReference type="Pfam" id="PF23569">
    <property type="entry name" value="NBD_SMAX1"/>
    <property type="match status" value="1"/>
</dbReference>
<dbReference type="InterPro" id="IPR036628">
    <property type="entry name" value="Clp_N_dom_sf"/>
</dbReference>
<dbReference type="OrthoDB" id="750498at2759"/>
<feature type="region of interest" description="Disordered" evidence="4">
    <location>
        <begin position="689"/>
        <end position="721"/>
    </location>
</feature>
<dbReference type="EMBL" id="CM029049">
    <property type="protein sequence ID" value="KAG2572051.1"/>
    <property type="molecule type" value="Genomic_DNA"/>
</dbReference>
<accession>A0A8T0QB09</accession>
<reference evidence="6" key="1">
    <citation type="submission" date="2020-05" db="EMBL/GenBank/DDBJ databases">
        <title>WGS assembly of Panicum virgatum.</title>
        <authorList>
            <person name="Lovell J.T."/>
            <person name="Jenkins J."/>
            <person name="Shu S."/>
            <person name="Juenger T.E."/>
            <person name="Schmutz J."/>
        </authorList>
    </citation>
    <scope>NUCLEOTIDE SEQUENCE</scope>
    <source>
        <strain evidence="6">AP13</strain>
    </source>
</reference>
<feature type="region of interest" description="Disordered" evidence="4">
    <location>
        <begin position="187"/>
        <end position="215"/>
    </location>
</feature>
<feature type="compositionally biased region" description="Low complexity" evidence="4">
    <location>
        <begin position="690"/>
        <end position="702"/>
    </location>
</feature>
<dbReference type="InterPro" id="IPR027417">
    <property type="entry name" value="P-loop_NTPase"/>
</dbReference>
<dbReference type="PANTHER" id="PTHR43572">
    <property type="entry name" value="CHAPERONE PROTEIN CLPD, CHLOROPLASTIC"/>
    <property type="match status" value="1"/>
</dbReference>
<dbReference type="Gene3D" id="1.10.1780.10">
    <property type="entry name" value="Clp, N-terminal domain"/>
    <property type="match status" value="1"/>
</dbReference>